<dbReference type="GO" id="GO:0003924">
    <property type="term" value="F:GTPase activity"/>
    <property type="evidence" value="ECO:0007669"/>
    <property type="project" value="UniProtKB-UniRule"/>
</dbReference>
<feature type="binding site" evidence="6">
    <location>
        <position position="250"/>
    </location>
    <ligand>
        <name>Mg(2+)</name>
        <dbReference type="ChEBI" id="CHEBI:18420"/>
    </ligand>
</feature>
<dbReference type="InterPro" id="IPR027417">
    <property type="entry name" value="P-loop_NTPase"/>
</dbReference>
<feature type="binding site" evidence="6">
    <location>
        <position position="23"/>
    </location>
    <ligand>
        <name>(6S)-5-formyl-5,6,7,8-tetrahydrofolate</name>
        <dbReference type="ChEBI" id="CHEBI:57457"/>
    </ligand>
</feature>
<dbReference type="GO" id="GO:0005829">
    <property type="term" value="C:cytosol"/>
    <property type="evidence" value="ECO:0007669"/>
    <property type="project" value="TreeGrafter"/>
</dbReference>
<reference evidence="9 10" key="1">
    <citation type="submission" date="2016-11" db="EMBL/GenBank/DDBJ databases">
        <authorList>
            <person name="Jaros S."/>
            <person name="Januszkiewicz K."/>
            <person name="Wedrychowicz H."/>
        </authorList>
    </citation>
    <scope>NUCLEOTIDE SEQUENCE [LARGE SCALE GENOMIC DNA]</scope>
    <source>
        <strain evidence="9 10">CGMCC 1.7049</strain>
    </source>
</reference>
<dbReference type="STRING" id="490188.SAMN04488068_0871"/>
<dbReference type="Proteomes" id="UP000199758">
    <property type="component" value="Unassembled WGS sequence"/>
</dbReference>
<keyword evidence="6" id="KW-0378">Hydrolase</keyword>
<dbReference type="GO" id="GO:0030488">
    <property type="term" value="P:tRNA methylation"/>
    <property type="evidence" value="ECO:0007669"/>
    <property type="project" value="TreeGrafter"/>
</dbReference>
<dbReference type="Pfam" id="PF01926">
    <property type="entry name" value="MMR_HSR1"/>
    <property type="match status" value="1"/>
</dbReference>
<accession>A0A1M5LHD5</accession>
<feature type="binding site" evidence="6">
    <location>
        <position position="119"/>
    </location>
    <ligand>
        <name>(6S)-5-formyl-5,6,7,8-tetrahydrofolate</name>
        <dbReference type="ChEBI" id="CHEBI:57457"/>
    </ligand>
</feature>
<feature type="binding site" evidence="6">
    <location>
        <begin position="225"/>
        <end position="230"/>
    </location>
    <ligand>
        <name>GTP</name>
        <dbReference type="ChEBI" id="CHEBI:37565"/>
    </ligand>
</feature>
<evidence type="ECO:0000256" key="6">
    <source>
        <dbReference type="HAMAP-Rule" id="MF_00379"/>
    </source>
</evidence>
<feature type="binding site" evidence="6">
    <location>
        <begin position="244"/>
        <end position="250"/>
    </location>
    <ligand>
        <name>GTP</name>
        <dbReference type="ChEBI" id="CHEBI:37565"/>
    </ligand>
</feature>
<dbReference type="InterPro" id="IPR031168">
    <property type="entry name" value="G_TrmE"/>
</dbReference>
<dbReference type="CDD" id="cd04164">
    <property type="entry name" value="trmE"/>
    <property type="match status" value="1"/>
</dbReference>
<gene>
    <name evidence="6" type="primary">mnmE</name>
    <name evidence="6" type="synonym">trmE</name>
    <name evidence="9" type="ORF">SAMN04488068_0871</name>
</gene>
<evidence type="ECO:0000259" key="8">
    <source>
        <dbReference type="PROSITE" id="PS51709"/>
    </source>
</evidence>
<feature type="binding site" evidence="6">
    <location>
        <position position="452"/>
    </location>
    <ligand>
        <name>(6S)-5-formyl-5,6,7,8-tetrahydrofolate</name>
        <dbReference type="ChEBI" id="CHEBI:57457"/>
    </ligand>
</feature>
<dbReference type="InterPro" id="IPR005225">
    <property type="entry name" value="Small_GTP-bd"/>
</dbReference>
<keyword evidence="6" id="KW-0460">Magnesium</keyword>
<dbReference type="NCBIfam" id="TIGR00450">
    <property type="entry name" value="mnmE_trmE_thdF"/>
    <property type="match status" value="1"/>
</dbReference>
<keyword evidence="6" id="KW-0479">Metal-binding</keyword>
<keyword evidence="5 6" id="KW-0342">GTP-binding</keyword>
<dbReference type="InterPro" id="IPR027368">
    <property type="entry name" value="MnmE_dom2"/>
</dbReference>
<comment type="subunit">
    <text evidence="6">Homodimer. Heterotetramer of two MnmE and two MnmG subunits.</text>
</comment>
<dbReference type="PANTHER" id="PTHR42714">
    <property type="entry name" value="TRNA MODIFICATION GTPASE GTPBP3"/>
    <property type="match status" value="1"/>
</dbReference>
<feature type="binding site" evidence="6">
    <location>
        <position position="229"/>
    </location>
    <ligand>
        <name>Mg(2+)</name>
        <dbReference type="ChEBI" id="CHEBI:18420"/>
    </ligand>
</feature>
<dbReference type="PROSITE" id="PS51709">
    <property type="entry name" value="G_TRME"/>
    <property type="match status" value="1"/>
</dbReference>
<evidence type="ECO:0000256" key="3">
    <source>
        <dbReference type="ARBA" id="ARBA00022741"/>
    </source>
</evidence>
<feature type="binding site" evidence="6">
    <location>
        <position position="80"/>
    </location>
    <ligand>
        <name>(6S)-5-formyl-5,6,7,8-tetrahydrofolate</name>
        <dbReference type="ChEBI" id="CHEBI:57457"/>
    </ligand>
</feature>
<dbReference type="Gene3D" id="1.20.120.430">
    <property type="entry name" value="tRNA modification GTPase MnmE domain 2"/>
    <property type="match status" value="1"/>
</dbReference>
<dbReference type="InterPro" id="IPR025867">
    <property type="entry name" value="MnmE_helical"/>
</dbReference>
<feature type="domain" description="TrmE-type G" evidence="8">
    <location>
        <begin position="215"/>
        <end position="372"/>
    </location>
</feature>
<dbReference type="EMBL" id="FQWZ01000002">
    <property type="protein sequence ID" value="SHG63783.1"/>
    <property type="molecule type" value="Genomic_DNA"/>
</dbReference>
<dbReference type="NCBIfam" id="TIGR00231">
    <property type="entry name" value="small_GTP"/>
    <property type="match status" value="1"/>
</dbReference>
<dbReference type="Gene3D" id="3.30.1360.120">
    <property type="entry name" value="Probable tRNA modification gtpase trme, domain 1"/>
    <property type="match status" value="1"/>
</dbReference>
<dbReference type="GO" id="GO:0002098">
    <property type="term" value="P:tRNA wobble uridine modification"/>
    <property type="evidence" value="ECO:0007669"/>
    <property type="project" value="TreeGrafter"/>
</dbReference>
<keyword evidence="2 6" id="KW-0819">tRNA processing</keyword>
<keyword evidence="3 6" id="KW-0547">Nucleotide-binding</keyword>
<evidence type="ECO:0000256" key="5">
    <source>
        <dbReference type="ARBA" id="ARBA00023134"/>
    </source>
</evidence>
<evidence type="ECO:0000313" key="9">
    <source>
        <dbReference type="EMBL" id="SHG63783.1"/>
    </source>
</evidence>
<evidence type="ECO:0000256" key="7">
    <source>
        <dbReference type="RuleBase" id="RU003313"/>
    </source>
</evidence>
<dbReference type="PANTHER" id="PTHR42714:SF2">
    <property type="entry name" value="TRNA MODIFICATION GTPASE GTPBP3, MITOCHONDRIAL"/>
    <property type="match status" value="1"/>
</dbReference>
<dbReference type="RefSeq" id="WP_072894513.1">
    <property type="nucleotide sequence ID" value="NZ_FQWZ01000002.1"/>
</dbReference>
<evidence type="ECO:0000313" key="10">
    <source>
        <dbReference type="Proteomes" id="UP000199758"/>
    </source>
</evidence>
<dbReference type="EC" id="3.6.-.-" evidence="6"/>
<evidence type="ECO:0000256" key="1">
    <source>
        <dbReference type="ARBA" id="ARBA00011043"/>
    </source>
</evidence>
<evidence type="ECO:0000256" key="2">
    <source>
        <dbReference type="ARBA" id="ARBA00022694"/>
    </source>
</evidence>
<dbReference type="OrthoDB" id="9805918at2"/>
<proteinExistence type="inferred from homology"/>
<comment type="caution">
    <text evidence="6">Lacks conserved residue(s) required for the propagation of feature annotation.</text>
</comment>
<dbReference type="SUPFAM" id="SSF116878">
    <property type="entry name" value="TrmE connector domain"/>
    <property type="match status" value="1"/>
</dbReference>
<name>A0A1M5LHD5_9GAMM</name>
<dbReference type="InterPro" id="IPR027266">
    <property type="entry name" value="TrmE/GcvT-like"/>
</dbReference>
<dbReference type="AlphaFoldDB" id="A0A1M5LHD5"/>
<dbReference type="SUPFAM" id="SSF52540">
    <property type="entry name" value="P-loop containing nucleoside triphosphate hydrolases"/>
    <property type="match status" value="1"/>
</dbReference>
<dbReference type="NCBIfam" id="NF003661">
    <property type="entry name" value="PRK05291.1-3"/>
    <property type="match status" value="1"/>
</dbReference>
<dbReference type="InterPro" id="IPR018948">
    <property type="entry name" value="GTP-bd_TrmE_N"/>
</dbReference>
<keyword evidence="10" id="KW-1185">Reference proteome</keyword>
<organism evidence="9 10">
    <name type="scientific">Hydrocarboniphaga daqingensis</name>
    <dbReference type="NCBI Taxonomy" id="490188"/>
    <lineage>
        <taxon>Bacteria</taxon>
        <taxon>Pseudomonadati</taxon>
        <taxon>Pseudomonadota</taxon>
        <taxon>Gammaproteobacteria</taxon>
        <taxon>Nevskiales</taxon>
        <taxon>Nevskiaceae</taxon>
        <taxon>Hydrocarboniphaga</taxon>
    </lineage>
</organism>
<dbReference type="HAMAP" id="MF_00379">
    <property type="entry name" value="GTPase_MnmE"/>
    <property type="match status" value="1"/>
</dbReference>
<keyword evidence="6" id="KW-0963">Cytoplasm</keyword>
<comment type="function">
    <text evidence="6">Exhibits a very high intrinsic GTPase hydrolysis rate. Involved in the addition of a carboxymethylaminomethyl (cmnm) group at the wobble position (U34) of certain tRNAs, forming tRNA-cmnm(5)s(2)U34.</text>
</comment>
<protein>
    <recommendedName>
        <fullName evidence="6">tRNA modification GTPase MnmE</fullName>
        <ecNumber evidence="6">3.6.-.-</ecNumber>
    </recommendedName>
</protein>
<dbReference type="GO" id="GO:0046872">
    <property type="term" value="F:metal ion binding"/>
    <property type="evidence" value="ECO:0007669"/>
    <property type="project" value="UniProtKB-KW"/>
</dbReference>
<comment type="subcellular location">
    <subcellularLocation>
        <location evidence="6">Cytoplasm</location>
    </subcellularLocation>
</comment>
<dbReference type="Pfam" id="PF12631">
    <property type="entry name" value="MnmE_helical"/>
    <property type="match status" value="1"/>
</dbReference>
<dbReference type="GO" id="GO:0005525">
    <property type="term" value="F:GTP binding"/>
    <property type="evidence" value="ECO:0007669"/>
    <property type="project" value="UniProtKB-UniRule"/>
</dbReference>
<sequence>MATNDTIAAIATAPGRGAIGLLRLSGPQAQTIATALCGTLPAPRTAGLRAFRDVTGAILDRGLVLHFVAPHSYTGEDLVELQAHGGPVLLDCLLQAACAAGARVARPGEFSERAFVNGKLDLAQAEAVADLIDAASREAVTAAQRSLDGEFSRQLTQLAEALLEIRVWVEGALDFSDEDVDWLADARLHQRLQQWRGELALLQAQTSQGRRLRDGMTIAIAGQPNVGKSTLLNRLAGVEAAIVSDRPGTTRDLLREHLIIDGMPLTVIDTAGLRDTDDAIEREGIRRAWDVMHKAEAVLYVSDDRDADSAEDQRLLQQLPLQIPVLHIRNKSDLSGAPTQVLRTPRGIELRLSAATGDGIELLRQQLRELAGWNPAASDKQTIFTARTRHLVALQAAAAHVDTAYQGLLHQAPAETIAEELRLAHQQLGEITGQVSSDDLLGSIFSRFCIGK</sequence>
<dbReference type="InterPro" id="IPR004520">
    <property type="entry name" value="GTPase_MnmE"/>
</dbReference>
<dbReference type="Pfam" id="PF10396">
    <property type="entry name" value="TrmE_N"/>
    <property type="match status" value="1"/>
</dbReference>
<dbReference type="InterPro" id="IPR006073">
    <property type="entry name" value="GTP-bd"/>
</dbReference>
<evidence type="ECO:0000256" key="4">
    <source>
        <dbReference type="ARBA" id="ARBA00022958"/>
    </source>
</evidence>
<dbReference type="Gene3D" id="3.40.50.300">
    <property type="entry name" value="P-loop containing nucleotide triphosphate hydrolases"/>
    <property type="match status" value="1"/>
</dbReference>
<feature type="binding site" evidence="6">
    <location>
        <begin position="269"/>
        <end position="272"/>
    </location>
    <ligand>
        <name>GTP</name>
        <dbReference type="ChEBI" id="CHEBI:37565"/>
    </ligand>
</feature>
<comment type="similarity">
    <text evidence="1 6 7">Belongs to the TRAFAC class TrmE-Era-EngA-EngB-Septin-like GTPase superfamily. TrmE GTPase family.</text>
</comment>
<comment type="cofactor">
    <cofactor evidence="6">
        <name>K(+)</name>
        <dbReference type="ChEBI" id="CHEBI:29103"/>
    </cofactor>
    <text evidence="6">Binds 1 potassium ion per subunit.</text>
</comment>
<keyword evidence="4 6" id="KW-0630">Potassium</keyword>
<dbReference type="CDD" id="cd14858">
    <property type="entry name" value="TrmE_N"/>
    <property type="match status" value="1"/>
</dbReference>